<dbReference type="OrthoDB" id="5355033at2"/>
<dbReference type="AlphaFoldDB" id="A0A443YVM1"/>
<dbReference type="Gene3D" id="3.40.630.30">
    <property type="match status" value="1"/>
</dbReference>
<evidence type="ECO:0000313" key="2">
    <source>
        <dbReference type="EMBL" id="RWU08002.1"/>
    </source>
</evidence>
<dbReference type="PANTHER" id="PTHR43451">
    <property type="entry name" value="ACETYLTRANSFERASE (GNAT) FAMILY PROTEIN"/>
    <property type="match status" value="1"/>
</dbReference>
<dbReference type="PROSITE" id="PS51186">
    <property type="entry name" value="GNAT"/>
    <property type="match status" value="1"/>
</dbReference>
<dbReference type="Pfam" id="PF13673">
    <property type="entry name" value="Acetyltransf_10"/>
    <property type="match status" value="1"/>
</dbReference>
<dbReference type="InterPro" id="IPR052564">
    <property type="entry name" value="N-acetyltrans/Recomb-assoc"/>
</dbReference>
<reference evidence="2 3" key="1">
    <citation type="submission" date="2018-12" db="EMBL/GenBank/DDBJ databases">
        <authorList>
            <person name="Li A."/>
            <person name="Zhang M."/>
            <person name="Zhu H."/>
        </authorList>
    </citation>
    <scope>NUCLEOTIDE SEQUENCE [LARGE SCALE GENOMIC DNA]</scope>
    <source>
        <strain evidence="2 3">R04H25</strain>
    </source>
</reference>
<dbReference type="InterPro" id="IPR016181">
    <property type="entry name" value="Acyl_CoA_acyltransferase"/>
</dbReference>
<keyword evidence="3" id="KW-1185">Reference proteome</keyword>
<dbReference type="InterPro" id="IPR000182">
    <property type="entry name" value="GNAT_dom"/>
</dbReference>
<dbReference type="Proteomes" id="UP000288789">
    <property type="component" value="Unassembled WGS sequence"/>
</dbReference>
<evidence type="ECO:0000259" key="1">
    <source>
        <dbReference type="PROSITE" id="PS51186"/>
    </source>
</evidence>
<keyword evidence="2" id="KW-0808">Transferase</keyword>
<dbReference type="EMBL" id="RSFE01000014">
    <property type="protein sequence ID" value="RWU08002.1"/>
    <property type="molecule type" value="Genomic_DNA"/>
</dbReference>
<proteinExistence type="predicted"/>
<gene>
    <name evidence="2" type="ORF">EGC76_11645</name>
</gene>
<organism evidence="2 3">
    <name type="scientific">Pseudidiomarina gelatinasegens</name>
    <dbReference type="NCBI Taxonomy" id="2487740"/>
    <lineage>
        <taxon>Bacteria</taxon>
        <taxon>Pseudomonadati</taxon>
        <taxon>Pseudomonadota</taxon>
        <taxon>Gammaproteobacteria</taxon>
        <taxon>Alteromonadales</taxon>
        <taxon>Idiomarinaceae</taxon>
        <taxon>Pseudidiomarina</taxon>
    </lineage>
</organism>
<protein>
    <submittedName>
        <fullName evidence="2">GNAT family N-acetyltransferase</fullName>
    </submittedName>
</protein>
<dbReference type="CDD" id="cd04301">
    <property type="entry name" value="NAT_SF"/>
    <property type="match status" value="1"/>
</dbReference>
<dbReference type="RefSeq" id="WP_128353174.1">
    <property type="nucleotide sequence ID" value="NZ_RSFE01000014.1"/>
</dbReference>
<name>A0A443YVM1_9GAMM</name>
<evidence type="ECO:0000313" key="3">
    <source>
        <dbReference type="Proteomes" id="UP000288789"/>
    </source>
</evidence>
<dbReference type="PANTHER" id="PTHR43451:SF1">
    <property type="entry name" value="ACETYLTRANSFERASE"/>
    <property type="match status" value="1"/>
</dbReference>
<comment type="caution">
    <text evidence="2">The sequence shown here is derived from an EMBL/GenBank/DDBJ whole genome shotgun (WGS) entry which is preliminary data.</text>
</comment>
<feature type="domain" description="N-acetyltransferase" evidence="1">
    <location>
        <begin position="2"/>
        <end position="154"/>
    </location>
</feature>
<sequence length="154" mass="17699">MLTIRKFQNGDELALREIFFNTIRNINIKDYSEAQVHAWAPESYDASAWHERISAMNPFVALLDGVIVGYADIQDDGYIDHFYCHWNYQGVGVGKSLMKEILATAKSKGIERLYSHVSITAKPFFERMGFTVVKTQQVNVRGQLLTNHVMERRV</sequence>
<dbReference type="SUPFAM" id="SSF55729">
    <property type="entry name" value="Acyl-CoA N-acyltransferases (Nat)"/>
    <property type="match status" value="1"/>
</dbReference>
<accession>A0A443YVM1</accession>
<dbReference type="GO" id="GO:0016747">
    <property type="term" value="F:acyltransferase activity, transferring groups other than amino-acyl groups"/>
    <property type="evidence" value="ECO:0007669"/>
    <property type="project" value="InterPro"/>
</dbReference>